<dbReference type="SMART" id="SM00382">
    <property type="entry name" value="AAA"/>
    <property type="match status" value="1"/>
</dbReference>
<sequence>MSSLRTAGAPGIVVAGLRKRYGTALALDGMSFTVRPGVVTGLVGPNGAGKSTTMRVILGLDAVDEGTALIGGKPYRGLRHPLKHVGSLLDAAALHAGRSGRDHLLWLAHSQGLDARRVEQVIEQVGLTPAARRKAGGYSLGMRQRLGIAAALLGDPPIIMLDEPFNGMDPDGIVWMRGFLRSLAAQGRAVLVSSHLMSEVQDTADHLVVVGRGKAIADAGVADLIAAVSGDRVTVRTAAGAHAMRVLVRAGATVAATGRDTITVSGWPADRIATLLSQNAVPFSEVSAHRASLEDVYLELTREAVEFRAATHTEVSR</sequence>
<comment type="similarity">
    <text evidence="1">Belongs to the ABC transporter superfamily.</text>
</comment>
<dbReference type="SUPFAM" id="SSF52540">
    <property type="entry name" value="P-loop containing nucleoside triphosphate hydrolases"/>
    <property type="match status" value="1"/>
</dbReference>
<feature type="domain" description="ABC transporter" evidence="5">
    <location>
        <begin position="12"/>
        <end position="237"/>
    </location>
</feature>
<evidence type="ECO:0000259" key="5">
    <source>
        <dbReference type="PROSITE" id="PS50893"/>
    </source>
</evidence>
<gene>
    <name evidence="6" type="ORF">J4709_04775</name>
</gene>
<comment type="caution">
    <text evidence="6">The sequence shown here is derived from an EMBL/GenBank/DDBJ whole genome shotgun (WGS) entry which is preliminary data.</text>
</comment>
<name>A0ABS3RJY1_9ACTN</name>
<dbReference type="PANTHER" id="PTHR43335">
    <property type="entry name" value="ABC TRANSPORTER, ATP-BINDING PROTEIN"/>
    <property type="match status" value="1"/>
</dbReference>
<keyword evidence="3" id="KW-0547">Nucleotide-binding</keyword>
<evidence type="ECO:0000256" key="3">
    <source>
        <dbReference type="ARBA" id="ARBA00022741"/>
    </source>
</evidence>
<organism evidence="6 7">
    <name type="scientific">Actinomadura violacea</name>
    <dbReference type="NCBI Taxonomy" id="2819934"/>
    <lineage>
        <taxon>Bacteria</taxon>
        <taxon>Bacillati</taxon>
        <taxon>Actinomycetota</taxon>
        <taxon>Actinomycetes</taxon>
        <taxon>Streptosporangiales</taxon>
        <taxon>Thermomonosporaceae</taxon>
        <taxon>Actinomadura</taxon>
    </lineage>
</organism>
<dbReference type="Pfam" id="PF00005">
    <property type="entry name" value="ABC_tran"/>
    <property type="match status" value="1"/>
</dbReference>
<dbReference type="InterPro" id="IPR003439">
    <property type="entry name" value="ABC_transporter-like_ATP-bd"/>
</dbReference>
<reference evidence="6 7" key="1">
    <citation type="submission" date="2021-03" db="EMBL/GenBank/DDBJ databases">
        <title>Actinomadura violae sp. nov., isolated from lichen in Thailand.</title>
        <authorList>
            <person name="Kanchanasin P."/>
            <person name="Saeng-In P."/>
            <person name="Phongsopitanun W."/>
            <person name="Yuki M."/>
            <person name="Kudo T."/>
            <person name="Ohkuma M."/>
            <person name="Tanasupawat S."/>
        </authorList>
    </citation>
    <scope>NUCLEOTIDE SEQUENCE [LARGE SCALE GENOMIC DNA]</scope>
    <source>
        <strain evidence="6 7">LCR2-06</strain>
    </source>
</reference>
<dbReference type="PANTHER" id="PTHR43335:SF4">
    <property type="entry name" value="ABC TRANSPORTER, ATP-BINDING PROTEIN"/>
    <property type="match status" value="1"/>
</dbReference>
<keyword evidence="2" id="KW-0813">Transport</keyword>
<accession>A0ABS3RJY1</accession>
<dbReference type="PROSITE" id="PS50893">
    <property type="entry name" value="ABC_TRANSPORTER_2"/>
    <property type="match status" value="1"/>
</dbReference>
<protein>
    <submittedName>
        <fullName evidence="6">ATP-binding cassette domain-containing protein</fullName>
    </submittedName>
</protein>
<dbReference type="EMBL" id="JAGEPF010000003">
    <property type="protein sequence ID" value="MBO2456906.1"/>
    <property type="molecule type" value="Genomic_DNA"/>
</dbReference>
<dbReference type="GO" id="GO:0005524">
    <property type="term" value="F:ATP binding"/>
    <property type="evidence" value="ECO:0007669"/>
    <property type="project" value="UniProtKB-KW"/>
</dbReference>
<dbReference type="Gene3D" id="3.40.50.300">
    <property type="entry name" value="P-loop containing nucleotide triphosphate hydrolases"/>
    <property type="match status" value="1"/>
</dbReference>
<evidence type="ECO:0000313" key="6">
    <source>
        <dbReference type="EMBL" id="MBO2456906.1"/>
    </source>
</evidence>
<keyword evidence="7" id="KW-1185">Reference proteome</keyword>
<dbReference type="InterPro" id="IPR027417">
    <property type="entry name" value="P-loop_NTPase"/>
</dbReference>
<dbReference type="RefSeq" id="WP_208237354.1">
    <property type="nucleotide sequence ID" value="NZ_JAGEPF010000003.1"/>
</dbReference>
<dbReference type="InterPro" id="IPR003593">
    <property type="entry name" value="AAA+_ATPase"/>
</dbReference>
<keyword evidence="4 6" id="KW-0067">ATP-binding</keyword>
<evidence type="ECO:0000256" key="2">
    <source>
        <dbReference type="ARBA" id="ARBA00022448"/>
    </source>
</evidence>
<proteinExistence type="inferred from homology"/>
<evidence type="ECO:0000313" key="7">
    <source>
        <dbReference type="Proteomes" id="UP000680206"/>
    </source>
</evidence>
<dbReference type="PROSITE" id="PS00211">
    <property type="entry name" value="ABC_TRANSPORTER_1"/>
    <property type="match status" value="1"/>
</dbReference>
<evidence type="ECO:0000256" key="1">
    <source>
        <dbReference type="ARBA" id="ARBA00005417"/>
    </source>
</evidence>
<dbReference type="InterPro" id="IPR017871">
    <property type="entry name" value="ABC_transporter-like_CS"/>
</dbReference>
<dbReference type="Proteomes" id="UP000680206">
    <property type="component" value="Unassembled WGS sequence"/>
</dbReference>
<evidence type="ECO:0000256" key="4">
    <source>
        <dbReference type="ARBA" id="ARBA00022840"/>
    </source>
</evidence>